<dbReference type="EMBL" id="VJMH01006085">
    <property type="protein sequence ID" value="KAF0691506.1"/>
    <property type="molecule type" value="Genomic_DNA"/>
</dbReference>
<reference evidence="2 3" key="1">
    <citation type="submission" date="2019-03" db="EMBL/GenBank/DDBJ databases">
        <authorList>
            <person name="Gaulin E."/>
            <person name="Dumas B."/>
        </authorList>
    </citation>
    <scope>NUCLEOTIDE SEQUENCE [LARGE SCALE GENOMIC DNA]</scope>
    <source>
        <strain evidence="2">CBS 568.67</strain>
    </source>
</reference>
<keyword evidence="3" id="KW-1185">Reference proteome</keyword>
<dbReference type="EMBL" id="CAADRA010006106">
    <property type="protein sequence ID" value="VFT94045.1"/>
    <property type="molecule type" value="Genomic_DNA"/>
</dbReference>
<evidence type="ECO:0000313" key="2">
    <source>
        <dbReference type="EMBL" id="VFT94045.1"/>
    </source>
</evidence>
<proteinExistence type="predicted"/>
<sequence>MWLVITPTAYPHMSKVKNARMGQLTRSACCTFAVRDSAVALFTSVDATELEPVFAKEVADLKELNELARDLEDIALDDADQDGYLVALNDVGIEPNEMYDA</sequence>
<evidence type="ECO:0000313" key="3">
    <source>
        <dbReference type="Proteomes" id="UP000332933"/>
    </source>
</evidence>
<organism evidence="2 3">
    <name type="scientific">Aphanomyces stellatus</name>
    <dbReference type="NCBI Taxonomy" id="120398"/>
    <lineage>
        <taxon>Eukaryota</taxon>
        <taxon>Sar</taxon>
        <taxon>Stramenopiles</taxon>
        <taxon>Oomycota</taxon>
        <taxon>Saprolegniomycetes</taxon>
        <taxon>Saprolegniales</taxon>
        <taxon>Verrucalvaceae</taxon>
        <taxon>Aphanomyces</taxon>
    </lineage>
</organism>
<accession>A0A485L7H9</accession>
<dbReference type="AlphaFoldDB" id="A0A485L7H9"/>
<reference evidence="1" key="2">
    <citation type="submission" date="2019-06" db="EMBL/GenBank/DDBJ databases">
        <title>Genomics analysis of Aphanomyces spp. identifies a new class of oomycete effector associated with host adaptation.</title>
        <authorList>
            <person name="Gaulin E."/>
        </authorList>
    </citation>
    <scope>NUCLEOTIDE SEQUENCE</scope>
    <source>
        <strain evidence="1">CBS 578.67</strain>
    </source>
</reference>
<evidence type="ECO:0000313" key="1">
    <source>
        <dbReference type="EMBL" id="KAF0691506.1"/>
    </source>
</evidence>
<gene>
    <name evidence="2" type="primary">Aste57867_17289</name>
    <name evidence="1" type="ORF">As57867_017230</name>
    <name evidence="2" type="ORF">ASTE57867_17289</name>
</gene>
<name>A0A485L7H9_9STRA</name>
<dbReference type="Proteomes" id="UP000332933">
    <property type="component" value="Unassembled WGS sequence"/>
</dbReference>
<protein>
    <submittedName>
        <fullName evidence="2">Aste57867_17289 protein</fullName>
    </submittedName>
</protein>